<name>A0A9P6NBX5_9BASI</name>
<dbReference type="EMBL" id="MU167408">
    <property type="protein sequence ID" value="KAG0140990.1"/>
    <property type="molecule type" value="Genomic_DNA"/>
</dbReference>
<gene>
    <name evidence="1" type="ORF">CROQUDRAFT_99362</name>
</gene>
<dbReference type="Proteomes" id="UP000886653">
    <property type="component" value="Unassembled WGS sequence"/>
</dbReference>
<proteinExistence type="predicted"/>
<sequence>MRILMAFTPSEHWYVIQFDIKTAFLNGDMGKLVQGAHRWQQKFEKDIDNFGLKPTQTDPAVYILQDK</sequence>
<reference evidence="1" key="1">
    <citation type="submission" date="2013-11" db="EMBL/GenBank/DDBJ databases">
        <title>Genome sequence of the fusiform rust pathogen reveals effectors for host alternation and coevolution with pine.</title>
        <authorList>
            <consortium name="DOE Joint Genome Institute"/>
            <person name="Smith K."/>
            <person name="Pendleton A."/>
            <person name="Kubisiak T."/>
            <person name="Anderson C."/>
            <person name="Salamov A."/>
            <person name="Aerts A."/>
            <person name="Riley R."/>
            <person name="Clum A."/>
            <person name="Lindquist E."/>
            <person name="Ence D."/>
            <person name="Campbell M."/>
            <person name="Kronenberg Z."/>
            <person name="Feau N."/>
            <person name="Dhillon B."/>
            <person name="Hamelin R."/>
            <person name="Burleigh J."/>
            <person name="Smith J."/>
            <person name="Yandell M."/>
            <person name="Nelson C."/>
            <person name="Grigoriev I."/>
            <person name="Davis J."/>
        </authorList>
    </citation>
    <scope>NUCLEOTIDE SEQUENCE</scope>
    <source>
        <strain evidence="1">G11</strain>
    </source>
</reference>
<organism evidence="1 2">
    <name type="scientific">Cronartium quercuum f. sp. fusiforme G11</name>
    <dbReference type="NCBI Taxonomy" id="708437"/>
    <lineage>
        <taxon>Eukaryota</taxon>
        <taxon>Fungi</taxon>
        <taxon>Dikarya</taxon>
        <taxon>Basidiomycota</taxon>
        <taxon>Pucciniomycotina</taxon>
        <taxon>Pucciniomycetes</taxon>
        <taxon>Pucciniales</taxon>
        <taxon>Coleosporiaceae</taxon>
        <taxon>Cronartium</taxon>
    </lineage>
</organism>
<dbReference type="OrthoDB" id="6746693at2759"/>
<keyword evidence="2" id="KW-1185">Reference proteome</keyword>
<comment type="caution">
    <text evidence="1">The sequence shown here is derived from an EMBL/GenBank/DDBJ whole genome shotgun (WGS) entry which is preliminary data.</text>
</comment>
<protein>
    <recommendedName>
        <fullName evidence="3">Reverse transcriptase Ty1/copia-type domain-containing protein</fullName>
    </recommendedName>
</protein>
<dbReference type="AlphaFoldDB" id="A0A9P6NBX5"/>
<evidence type="ECO:0000313" key="1">
    <source>
        <dbReference type="EMBL" id="KAG0140990.1"/>
    </source>
</evidence>
<evidence type="ECO:0000313" key="2">
    <source>
        <dbReference type="Proteomes" id="UP000886653"/>
    </source>
</evidence>
<accession>A0A9P6NBX5</accession>
<evidence type="ECO:0008006" key="3">
    <source>
        <dbReference type="Google" id="ProtNLM"/>
    </source>
</evidence>